<dbReference type="AlphaFoldDB" id="A0A0A9BV74"/>
<dbReference type="EMBL" id="GBRH01229926">
    <property type="protein sequence ID" value="JAD67969.1"/>
    <property type="molecule type" value="Transcribed_RNA"/>
</dbReference>
<proteinExistence type="predicted"/>
<organism evidence="1">
    <name type="scientific">Arundo donax</name>
    <name type="common">Giant reed</name>
    <name type="synonym">Donax arundinaceus</name>
    <dbReference type="NCBI Taxonomy" id="35708"/>
    <lineage>
        <taxon>Eukaryota</taxon>
        <taxon>Viridiplantae</taxon>
        <taxon>Streptophyta</taxon>
        <taxon>Embryophyta</taxon>
        <taxon>Tracheophyta</taxon>
        <taxon>Spermatophyta</taxon>
        <taxon>Magnoliopsida</taxon>
        <taxon>Liliopsida</taxon>
        <taxon>Poales</taxon>
        <taxon>Poaceae</taxon>
        <taxon>PACMAD clade</taxon>
        <taxon>Arundinoideae</taxon>
        <taxon>Arundineae</taxon>
        <taxon>Arundo</taxon>
    </lineage>
</organism>
<reference evidence="1" key="2">
    <citation type="journal article" date="2015" name="Data Brief">
        <title>Shoot transcriptome of the giant reed, Arundo donax.</title>
        <authorList>
            <person name="Barrero R.A."/>
            <person name="Guerrero F.D."/>
            <person name="Moolhuijzen P."/>
            <person name="Goolsby J.A."/>
            <person name="Tidwell J."/>
            <person name="Bellgard S.E."/>
            <person name="Bellgard M.I."/>
        </authorList>
    </citation>
    <scope>NUCLEOTIDE SEQUENCE</scope>
    <source>
        <tissue evidence="1">Shoot tissue taken approximately 20 cm above the soil surface</tissue>
    </source>
</reference>
<evidence type="ECO:0000313" key="1">
    <source>
        <dbReference type="EMBL" id="JAD67969.1"/>
    </source>
</evidence>
<protein>
    <submittedName>
        <fullName evidence="1">Uncharacterized protein</fullName>
    </submittedName>
</protein>
<name>A0A0A9BV74_ARUDO</name>
<reference evidence="1" key="1">
    <citation type="submission" date="2014-09" db="EMBL/GenBank/DDBJ databases">
        <authorList>
            <person name="Magalhaes I.L.F."/>
            <person name="Oliveira U."/>
            <person name="Santos F.R."/>
            <person name="Vidigal T.H.D.A."/>
            <person name="Brescovit A.D."/>
            <person name="Santos A.J."/>
        </authorList>
    </citation>
    <scope>NUCLEOTIDE SEQUENCE</scope>
    <source>
        <tissue evidence="1">Shoot tissue taken approximately 20 cm above the soil surface</tissue>
    </source>
</reference>
<accession>A0A0A9BV74</accession>
<sequence length="86" mass="8825">MGVAGHRRGFSVMLVSGTMVLAPSAPNNLSSLAIFLVVFSTGRFGSAYSNASTCNASHQTPTTLSWIGVVKAGRKAQSQGGNVLTP</sequence>